<gene>
    <name evidence="3" type="ORF">F1735_31350</name>
</gene>
<dbReference type="Proteomes" id="UP000610594">
    <property type="component" value="Unassembled WGS sequence"/>
</dbReference>
<feature type="region of interest" description="Disordered" evidence="1">
    <location>
        <begin position="441"/>
        <end position="473"/>
    </location>
</feature>
<dbReference type="RefSeq" id="WP_167240690.1">
    <property type="nucleotide sequence ID" value="NZ_WHJF01000163.1"/>
</dbReference>
<keyword evidence="4" id="KW-1185">Reference proteome</keyword>
<reference evidence="3 4" key="1">
    <citation type="submission" date="2019-10" db="EMBL/GenBank/DDBJ databases">
        <title>Taxonomy of Antarctic Massilia spp.: description of Massilia rubra sp. nov., Massilia aquatica sp. nov., Massilia mucilaginosa sp. nov., Massilia frigida sp. nov. isolated from streams, lakes and regoliths.</title>
        <authorList>
            <person name="Holochova P."/>
            <person name="Sedlacek I."/>
            <person name="Kralova S."/>
            <person name="Maslanova I."/>
            <person name="Busse H.-J."/>
            <person name="Stankova E."/>
            <person name="Vrbovska V."/>
            <person name="Kovarovic V."/>
            <person name="Bartak M."/>
            <person name="Svec P."/>
            <person name="Pantucek R."/>
        </authorList>
    </citation>
    <scope>NUCLEOTIDE SEQUENCE [LARGE SCALE GENOMIC DNA]</scope>
    <source>
        <strain evidence="3 4">CCM 8694</strain>
    </source>
</reference>
<feature type="compositionally biased region" description="Basic and acidic residues" evidence="1">
    <location>
        <begin position="12"/>
        <end position="24"/>
    </location>
</feature>
<feature type="region of interest" description="Disordered" evidence="1">
    <location>
        <begin position="1"/>
        <end position="43"/>
    </location>
</feature>
<evidence type="ECO:0000313" key="3">
    <source>
        <dbReference type="EMBL" id="NHZ66729.1"/>
    </source>
</evidence>
<protein>
    <recommendedName>
        <fullName evidence="2">Tox-GHH2 domain-containing protein</fullName>
    </recommendedName>
</protein>
<sequence>MAPRKSGSGKASNKDKPVATDKKNVNLATSNAAPAKPPKTFAGANNARARSYLAIFKTSESCKENREEIVKNCKPDAEEKEDTERLKKKKSKGGVLGAISEATEAIDKIGRVGYERSDENAWLDSHCDGMWIKPQGLADLSGFPEKYADALKKLKDQKWKLIKDAMMNLAKVAIREAGDAAKTKIIGFILRSIGKNVVGVAAFIASGGTIGAALEMAMAAWTYADAIHTAYEIAVLAGPEGAAALALVTEAIALKEGLEEALARLAKSPDEGVAEGMTLLAKTNSCLKAKRCQLVRMESTSAPKAKEFGDGCCPGQTGHHLLPREMFEQQVYDKNTKKWEPHKDNCKKYTDYFHLSAPVVCVEGTSNKAGSHGAMHKSMDSAMDIFRRKNPGKDSITYKEASETAIKTHQENFKPACNAECLQLQLDQHYKGKCDNNIKPRGGMGPCGGTTPTTPKKIPKLPKKSKRGSARTI</sequence>
<proteinExistence type="predicted"/>
<organism evidence="3 4">
    <name type="scientific">Massilia genomosp. 1</name>
    <dbReference type="NCBI Taxonomy" id="2609280"/>
    <lineage>
        <taxon>Bacteria</taxon>
        <taxon>Pseudomonadati</taxon>
        <taxon>Pseudomonadota</taxon>
        <taxon>Betaproteobacteria</taxon>
        <taxon>Burkholderiales</taxon>
        <taxon>Oxalobacteraceae</taxon>
        <taxon>Telluria group</taxon>
        <taxon>Massilia</taxon>
    </lineage>
</organism>
<name>A0ABX0N995_9BURK</name>
<feature type="compositionally biased region" description="Basic residues" evidence="1">
    <location>
        <begin position="457"/>
        <end position="473"/>
    </location>
</feature>
<dbReference type="EMBL" id="WHJF01000163">
    <property type="protein sequence ID" value="NHZ66729.1"/>
    <property type="molecule type" value="Genomic_DNA"/>
</dbReference>
<evidence type="ECO:0000313" key="4">
    <source>
        <dbReference type="Proteomes" id="UP000610594"/>
    </source>
</evidence>
<comment type="caution">
    <text evidence="3">The sequence shown here is derived from an EMBL/GenBank/DDBJ whole genome shotgun (WGS) entry which is preliminary data.</text>
</comment>
<accession>A0ABX0N995</accession>
<evidence type="ECO:0000259" key="2">
    <source>
        <dbReference type="Pfam" id="PF15635"/>
    </source>
</evidence>
<dbReference type="Pfam" id="PF15635">
    <property type="entry name" value="Tox-GHH2"/>
    <property type="match status" value="1"/>
</dbReference>
<feature type="domain" description="Tox-GHH2" evidence="2">
    <location>
        <begin position="316"/>
        <end position="428"/>
    </location>
</feature>
<evidence type="ECO:0000256" key="1">
    <source>
        <dbReference type="SAM" id="MobiDB-lite"/>
    </source>
</evidence>
<dbReference type="InterPro" id="IPR028917">
    <property type="entry name" value="Tox-GHH2_domain"/>
</dbReference>